<dbReference type="EMBL" id="CP006867">
    <property type="protein sequence ID" value="ALU12524.1"/>
    <property type="molecule type" value="Genomic_DNA"/>
</dbReference>
<protein>
    <submittedName>
        <fullName evidence="1">Uncharacterized protein</fullName>
    </submittedName>
</protein>
<gene>
    <name evidence="1" type="ORF">EYM_04855</name>
</gene>
<dbReference type="OrthoDB" id="14924at2157"/>
<evidence type="ECO:0000313" key="1">
    <source>
        <dbReference type="EMBL" id="ALU12524.1"/>
    </source>
</evidence>
<name>A0A0U3G2J1_9CREN</name>
<accession>A0A0U3G2J1</accession>
<dbReference type="GeneID" id="30680359"/>
<sequence>MTSWTSKKVLGYFDGSEYYIIITNPNETPAKIRVRLEDQDVSKEYSLKPRGFLIIELHKEKEFEGKSGNVVVDSDVGLVIEWGSRLCKRCKKAPLELRLITEGMREGFRVTYEWYCRKCNYKEVEGTVVVVKKDGELELTYNPAQ</sequence>
<reference evidence="1 2" key="1">
    <citation type="submission" date="2013-11" db="EMBL/GenBank/DDBJ databases">
        <title>Comparative genomics of Ignicoccus.</title>
        <authorList>
            <person name="Podar M."/>
        </authorList>
    </citation>
    <scope>NUCLEOTIDE SEQUENCE [LARGE SCALE GENOMIC DNA]</scope>
    <source>
        <strain evidence="1 2">DSM 13165</strain>
    </source>
</reference>
<organism evidence="1 2">
    <name type="scientific">Ignicoccus islandicus DSM 13165</name>
    <dbReference type="NCBI Taxonomy" id="940295"/>
    <lineage>
        <taxon>Archaea</taxon>
        <taxon>Thermoproteota</taxon>
        <taxon>Thermoprotei</taxon>
        <taxon>Desulfurococcales</taxon>
        <taxon>Desulfurococcaceae</taxon>
        <taxon>Ignicoccus</taxon>
    </lineage>
</organism>
<dbReference type="RefSeq" id="WP_075049904.1">
    <property type="nucleotide sequence ID" value="NZ_CP006867.1"/>
</dbReference>
<keyword evidence="2" id="KW-1185">Reference proteome</keyword>
<proteinExistence type="predicted"/>
<dbReference type="STRING" id="940295.EYM_04855"/>
<dbReference type="Proteomes" id="UP000060778">
    <property type="component" value="Chromosome"/>
</dbReference>
<dbReference type="AlphaFoldDB" id="A0A0U3G2J1"/>
<dbReference type="KEGG" id="iis:EYM_04855"/>
<evidence type="ECO:0000313" key="2">
    <source>
        <dbReference type="Proteomes" id="UP000060778"/>
    </source>
</evidence>